<dbReference type="GO" id="GO:0016020">
    <property type="term" value="C:membrane"/>
    <property type="evidence" value="ECO:0007669"/>
    <property type="project" value="TreeGrafter"/>
</dbReference>
<dbReference type="PANTHER" id="PTHR43798">
    <property type="entry name" value="MONOACYLGLYCEROL LIPASE"/>
    <property type="match status" value="1"/>
</dbReference>
<keyword evidence="4" id="KW-1185">Reference proteome</keyword>
<dbReference type="EMBL" id="JARH01000333">
    <property type="protein sequence ID" value="EXF82222.1"/>
    <property type="molecule type" value="Genomic_DNA"/>
</dbReference>
<dbReference type="InterPro" id="IPR022742">
    <property type="entry name" value="Hydrolase_4"/>
</dbReference>
<feature type="compositionally biased region" description="Pro residues" evidence="1">
    <location>
        <begin position="1"/>
        <end position="10"/>
    </location>
</feature>
<dbReference type="InterPro" id="IPR029058">
    <property type="entry name" value="AB_hydrolase_fold"/>
</dbReference>
<dbReference type="AlphaFoldDB" id="A0A010QQ41"/>
<dbReference type="eggNOG" id="ENOG502S1BG">
    <property type="taxonomic scope" value="Eukaryota"/>
</dbReference>
<dbReference type="GO" id="GO:0046464">
    <property type="term" value="P:acylglycerol catabolic process"/>
    <property type="evidence" value="ECO:0007669"/>
    <property type="project" value="TreeGrafter"/>
</dbReference>
<sequence>MTPIFPPNARLPPYSTGAPNTDDKSSAQPHQRHLTFFEILKGRPSKGSSLAQSFLFWICLDSRVHRDSHSFALRGIRYIPTSRNTEARTPGFVASIPPTRMMESLFSASIEPRTAAIVATTVVATLSFLSLARLGLYPNWGTAIPNPLKTKIPTLTNDEVKKLPYHPDYFPGARDVDTPYGSIRVYEWGSTTGPKVVLIHGISTSCMTLGPIAHALAARGCRVMLFDLFGRGFSDGVGDLPHDTRLYTTQVLLALASSPLAWSGTDAARVVGYSLGGAVAASFAASFPHVVESLVLLAPAGLIRAENFGVLAQVTFQSGLVPERVLAAVTRKRLQKPLASKRSNAVEEDEDPVEKVVDVAAAEVSGPHGGSGEDQKVERKVREYVPWMVAHHEGFVKAFMSCVRWAPLTGQHETWRVLGQRKKGTTAVFIGKTDEVIDVDHYAKDGLPLLGGEENVTWKVLPGGHDFVMTKTEYIMRELDAFWGMKVQP</sequence>
<gene>
    <name evidence="3" type="ORF">CFIO01_03156</name>
</gene>
<accession>A0A010QQ41</accession>
<dbReference type="PANTHER" id="PTHR43798:SF5">
    <property type="entry name" value="MONOACYLGLYCEROL LIPASE ABHD6"/>
    <property type="match status" value="1"/>
</dbReference>
<dbReference type="GO" id="GO:0047372">
    <property type="term" value="F:monoacylglycerol lipase activity"/>
    <property type="evidence" value="ECO:0007669"/>
    <property type="project" value="TreeGrafter"/>
</dbReference>
<dbReference type="InterPro" id="IPR000073">
    <property type="entry name" value="AB_hydrolase_1"/>
</dbReference>
<proteinExistence type="predicted"/>
<evidence type="ECO:0000313" key="3">
    <source>
        <dbReference type="EMBL" id="EXF82222.1"/>
    </source>
</evidence>
<dbReference type="Proteomes" id="UP000020467">
    <property type="component" value="Unassembled WGS sequence"/>
</dbReference>
<dbReference type="PRINTS" id="PR00111">
    <property type="entry name" value="ABHYDROLASE"/>
</dbReference>
<evidence type="ECO:0000259" key="2">
    <source>
        <dbReference type="Pfam" id="PF12146"/>
    </source>
</evidence>
<organism evidence="3 4">
    <name type="scientific">Colletotrichum fioriniae PJ7</name>
    <dbReference type="NCBI Taxonomy" id="1445577"/>
    <lineage>
        <taxon>Eukaryota</taxon>
        <taxon>Fungi</taxon>
        <taxon>Dikarya</taxon>
        <taxon>Ascomycota</taxon>
        <taxon>Pezizomycotina</taxon>
        <taxon>Sordariomycetes</taxon>
        <taxon>Hypocreomycetidae</taxon>
        <taxon>Glomerellales</taxon>
        <taxon>Glomerellaceae</taxon>
        <taxon>Colletotrichum</taxon>
        <taxon>Colletotrichum acutatum species complex</taxon>
    </lineage>
</organism>
<dbReference type="Gene3D" id="3.40.50.1820">
    <property type="entry name" value="alpha/beta hydrolase"/>
    <property type="match status" value="1"/>
</dbReference>
<protein>
    <recommendedName>
        <fullName evidence="2">Serine aminopeptidase S33 domain-containing protein</fullName>
    </recommendedName>
</protein>
<feature type="domain" description="Serine aminopeptidase S33" evidence="2">
    <location>
        <begin position="195"/>
        <end position="326"/>
    </location>
</feature>
<name>A0A010QQ41_9PEZI</name>
<dbReference type="KEGG" id="cfj:CFIO01_03156"/>
<dbReference type="SUPFAM" id="SSF53474">
    <property type="entry name" value="alpha/beta-Hydrolases"/>
    <property type="match status" value="1"/>
</dbReference>
<feature type="region of interest" description="Disordered" evidence="1">
    <location>
        <begin position="1"/>
        <end position="28"/>
    </location>
</feature>
<dbReference type="InterPro" id="IPR050266">
    <property type="entry name" value="AB_hydrolase_sf"/>
</dbReference>
<dbReference type="HOGENOM" id="CLU_020336_11_1_1"/>
<comment type="caution">
    <text evidence="3">The sequence shown here is derived from an EMBL/GenBank/DDBJ whole genome shotgun (WGS) entry which is preliminary data.</text>
</comment>
<reference evidence="3 4" key="1">
    <citation type="submission" date="2014-02" db="EMBL/GenBank/DDBJ databases">
        <title>The genome sequence of Colletotrichum fioriniae PJ7.</title>
        <authorList>
            <person name="Baroncelli R."/>
            <person name="Thon M.R."/>
        </authorList>
    </citation>
    <scope>NUCLEOTIDE SEQUENCE [LARGE SCALE GENOMIC DNA]</scope>
    <source>
        <strain evidence="3 4">PJ7</strain>
    </source>
</reference>
<evidence type="ECO:0000313" key="4">
    <source>
        <dbReference type="Proteomes" id="UP000020467"/>
    </source>
</evidence>
<dbReference type="OrthoDB" id="408373at2759"/>
<dbReference type="Pfam" id="PF12146">
    <property type="entry name" value="Hydrolase_4"/>
    <property type="match status" value="1"/>
</dbReference>
<evidence type="ECO:0000256" key="1">
    <source>
        <dbReference type="SAM" id="MobiDB-lite"/>
    </source>
</evidence>